<dbReference type="Pfam" id="PF00037">
    <property type="entry name" value="Fer4"/>
    <property type="match status" value="1"/>
</dbReference>
<dbReference type="OrthoDB" id="9808559at2"/>
<dbReference type="InterPro" id="IPR050572">
    <property type="entry name" value="Fe-S_Ferredoxin"/>
</dbReference>
<protein>
    <submittedName>
        <fullName evidence="6">4Fe-4S ferredoxin iron-sulfur binding domain protein</fullName>
    </submittedName>
</protein>
<dbReference type="AlphaFoldDB" id="A0A2C8F9W4"/>
<dbReference type="PANTHER" id="PTHR43687:SF1">
    <property type="entry name" value="FERREDOXIN III"/>
    <property type="match status" value="1"/>
</dbReference>
<dbReference type="PANTHER" id="PTHR43687">
    <property type="entry name" value="ADENYLYLSULFATE REDUCTASE, BETA SUBUNIT"/>
    <property type="match status" value="1"/>
</dbReference>
<evidence type="ECO:0000256" key="2">
    <source>
        <dbReference type="ARBA" id="ARBA00022723"/>
    </source>
</evidence>
<dbReference type="SUPFAM" id="SSF54862">
    <property type="entry name" value="4Fe-4S ferredoxins"/>
    <property type="match status" value="1"/>
</dbReference>
<feature type="domain" description="4Fe-4S ferredoxin-type" evidence="5">
    <location>
        <begin position="122"/>
        <end position="151"/>
    </location>
</feature>
<dbReference type="GO" id="GO:0051539">
    <property type="term" value="F:4 iron, 4 sulfur cluster binding"/>
    <property type="evidence" value="ECO:0007669"/>
    <property type="project" value="UniProtKB-KW"/>
</dbReference>
<dbReference type="Gene3D" id="3.30.70.20">
    <property type="match status" value="2"/>
</dbReference>
<evidence type="ECO:0000313" key="7">
    <source>
        <dbReference type="Proteomes" id="UP000219215"/>
    </source>
</evidence>
<feature type="domain" description="4Fe-4S ferredoxin-type" evidence="5">
    <location>
        <begin position="12"/>
        <end position="41"/>
    </location>
</feature>
<keyword evidence="7" id="KW-1185">Reference proteome</keyword>
<dbReference type="InterPro" id="IPR017900">
    <property type="entry name" value="4Fe4S_Fe_S_CS"/>
</dbReference>
<dbReference type="Proteomes" id="UP000219215">
    <property type="component" value="Chromosome DPRO"/>
</dbReference>
<keyword evidence="1" id="KW-0004">4Fe-4S</keyword>
<evidence type="ECO:0000313" key="6">
    <source>
        <dbReference type="EMBL" id="SOB59213.1"/>
    </source>
</evidence>
<dbReference type="GO" id="GO:0046872">
    <property type="term" value="F:metal ion binding"/>
    <property type="evidence" value="ECO:0007669"/>
    <property type="project" value="UniProtKB-KW"/>
</dbReference>
<name>A0A2C8F9W4_9BACT</name>
<feature type="domain" description="4Fe-4S ferredoxin-type" evidence="5">
    <location>
        <begin position="48"/>
        <end position="79"/>
    </location>
</feature>
<reference evidence="7" key="1">
    <citation type="submission" date="2017-09" db="EMBL/GenBank/DDBJ databases">
        <authorList>
            <person name="Regsiter A."/>
            <person name="William W."/>
        </authorList>
    </citation>
    <scope>NUCLEOTIDE SEQUENCE [LARGE SCALE GENOMIC DNA]</scope>
    <source>
        <strain evidence="7">500-1</strain>
    </source>
</reference>
<dbReference type="EMBL" id="LT907975">
    <property type="protein sequence ID" value="SOB59213.1"/>
    <property type="molecule type" value="Genomic_DNA"/>
</dbReference>
<evidence type="ECO:0000259" key="5">
    <source>
        <dbReference type="PROSITE" id="PS51379"/>
    </source>
</evidence>
<sequence length="159" mass="17286">MEKPYFRPPGGGNEETFLKKCIHCGQCAQVCPYGSISLFPGGDPIQNGTPRIVPSDVPCYLCMRCPPVCPSGALDDVPIEKADMGFAILHKDECYTYQGTIICRTCFEKCPLRNSALILVKGQLPVITEACVGCGVCEYVCPKKAISTVPARQLLHSEK</sequence>
<proteinExistence type="predicted"/>
<dbReference type="PROSITE" id="PS00198">
    <property type="entry name" value="4FE4S_FER_1"/>
    <property type="match status" value="2"/>
</dbReference>
<keyword evidence="3" id="KW-0408">Iron</keyword>
<dbReference type="Pfam" id="PF12838">
    <property type="entry name" value="Fer4_7"/>
    <property type="match status" value="1"/>
</dbReference>
<gene>
    <name evidence="6" type="ORF">DPRO_2307</name>
</gene>
<dbReference type="CDD" id="cd16373">
    <property type="entry name" value="DMSOR_beta_like"/>
    <property type="match status" value="1"/>
</dbReference>
<keyword evidence="4" id="KW-0411">Iron-sulfur</keyword>
<dbReference type="RefSeq" id="WP_097012117.1">
    <property type="nucleotide sequence ID" value="NZ_LT907975.1"/>
</dbReference>
<accession>A0A2C8F9W4</accession>
<keyword evidence="2" id="KW-0479">Metal-binding</keyword>
<dbReference type="KEGG" id="pprf:DPRO_2307"/>
<organism evidence="6 7">
    <name type="scientific">Pseudodesulfovibrio profundus</name>
    <dbReference type="NCBI Taxonomy" id="57320"/>
    <lineage>
        <taxon>Bacteria</taxon>
        <taxon>Pseudomonadati</taxon>
        <taxon>Thermodesulfobacteriota</taxon>
        <taxon>Desulfovibrionia</taxon>
        <taxon>Desulfovibrionales</taxon>
        <taxon>Desulfovibrionaceae</taxon>
    </lineage>
</organism>
<evidence type="ECO:0000256" key="4">
    <source>
        <dbReference type="ARBA" id="ARBA00023014"/>
    </source>
</evidence>
<dbReference type="PROSITE" id="PS51379">
    <property type="entry name" value="4FE4S_FER_2"/>
    <property type="match status" value="3"/>
</dbReference>
<dbReference type="InterPro" id="IPR017896">
    <property type="entry name" value="4Fe4S_Fe-S-bd"/>
</dbReference>
<evidence type="ECO:0000256" key="3">
    <source>
        <dbReference type="ARBA" id="ARBA00023004"/>
    </source>
</evidence>
<evidence type="ECO:0000256" key="1">
    <source>
        <dbReference type="ARBA" id="ARBA00022485"/>
    </source>
</evidence>